<accession>A0A1G9N8X8</accession>
<keyword evidence="1" id="KW-0472">Membrane</keyword>
<dbReference type="STRING" id="1075417.SAMN05421823_108216"/>
<dbReference type="EMBL" id="FNFO01000008">
    <property type="protein sequence ID" value="SDL82870.1"/>
    <property type="molecule type" value="Genomic_DNA"/>
</dbReference>
<keyword evidence="3" id="KW-1185">Reference proteome</keyword>
<reference evidence="2 3" key="1">
    <citation type="submission" date="2016-10" db="EMBL/GenBank/DDBJ databases">
        <authorList>
            <person name="de Groot N.N."/>
        </authorList>
    </citation>
    <scope>NUCLEOTIDE SEQUENCE [LARGE SCALE GENOMIC DNA]</scope>
    <source>
        <strain evidence="2 3">DSM 25186</strain>
    </source>
</reference>
<dbReference type="Proteomes" id="UP000198510">
    <property type="component" value="Unassembled WGS sequence"/>
</dbReference>
<protein>
    <submittedName>
        <fullName evidence="2">Uncharacterized protein</fullName>
    </submittedName>
</protein>
<keyword evidence="1" id="KW-0812">Transmembrane</keyword>
<keyword evidence="1" id="KW-1133">Transmembrane helix</keyword>
<evidence type="ECO:0000256" key="1">
    <source>
        <dbReference type="SAM" id="Phobius"/>
    </source>
</evidence>
<sequence length="253" mass="29668">MQEGIHPAWFFLICLLVCNAVTLSLVIVLFVRQQRHQELLLGQHQTAQTLLTQLPRKLSRRLLRRLLQELPAALQHQLVRTQEVRQAAHLFHQHYQQYHAQLEEVLFLSKYADAAPYQQALNALAEKKRTLRESYRKLQGVAHDPVLQDQSETLHERCNVLFDDVMLYAHGYLGLLRNVAHRNFAIDHHTQWSEAQKEQQRTVVAHERLAQTQEYLQHPTQRLLRDEITGHLAQIRADRQRFAERMGLEQSPA</sequence>
<evidence type="ECO:0000313" key="3">
    <source>
        <dbReference type="Proteomes" id="UP000198510"/>
    </source>
</evidence>
<evidence type="ECO:0000313" key="2">
    <source>
        <dbReference type="EMBL" id="SDL82870.1"/>
    </source>
</evidence>
<gene>
    <name evidence="2" type="ORF">SAMN05421823_108216</name>
</gene>
<dbReference type="AlphaFoldDB" id="A0A1G9N8X8"/>
<proteinExistence type="predicted"/>
<name>A0A1G9N8X8_9BACT</name>
<feature type="transmembrane region" description="Helical" evidence="1">
    <location>
        <begin position="6"/>
        <end position="31"/>
    </location>
</feature>
<dbReference type="RefSeq" id="WP_089685198.1">
    <property type="nucleotide sequence ID" value="NZ_FNFO01000008.1"/>
</dbReference>
<organism evidence="2 3">
    <name type="scientific">Catalinimonas alkaloidigena</name>
    <dbReference type="NCBI Taxonomy" id="1075417"/>
    <lineage>
        <taxon>Bacteria</taxon>
        <taxon>Pseudomonadati</taxon>
        <taxon>Bacteroidota</taxon>
        <taxon>Cytophagia</taxon>
        <taxon>Cytophagales</taxon>
        <taxon>Catalimonadaceae</taxon>
        <taxon>Catalinimonas</taxon>
    </lineage>
</organism>